<organism evidence="3 4">
    <name type="scientific">Lasiosphaeria miniovina</name>
    <dbReference type="NCBI Taxonomy" id="1954250"/>
    <lineage>
        <taxon>Eukaryota</taxon>
        <taxon>Fungi</taxon>
        <taxon>Dikarya</taxon>
        <taxon>Ascomycota</taxon>
        <taxon>Pezizomycotina</taxon>
        <taxon>Sordariomycetes</taxon>
        <taxon>Sordariomycetidae</taxon>
        <taxon>Sordariales</taxon>
        <taxon>Lasiosphaeriaceae</taxon>
        <taxon>Lasiosphaeria</taxon>
    </lineage>
</organism>
<dbReference type="RefSeq" id="XP_060303848.1">
    <property type="nucleotide sequence ID" value="XM_060444745.1"/>
</dbReference>
<evidence type="ECO:0000256" key="2">
    <source>
        <dbReference type="SAM" id="Phobius"/>
    </source>
</evidence>
<keyword evidence="2" id="KW-0472">Membrane</keyword>
<keyword evidence="4" id="KW-1185">Reference proteome</keyword>
<proteinExistence type="predicted"/>
<comment type="caution">
    <text evidence="3">The sequence shown here is derived from an EMBL/GenBank/DDBJ whole genome shotgun (WGS) entry which is preliminary data.</text>
</comment>
<dbReference type="AlphaFoldDB" id="A0AA40BIR7"/>
<protein>
    <submittedName>
        <fullName evidence="3">Uncharacterized protein</fullName>
    </submittedName>
</protein>
<feature type="region of interest" description="Disordered" evidence="1">
    <location>
        <begin position="306"/>
        <end position="338"/>
    </location>
</feature>
<dbReference type="Proteomes" id="UP001172101">
    <property type="component" value="Unassembled WGS sequence"/>
</dbReference>
<evidence type="ECO:0000313" key="3">
    <source>
        <dbReference type="EMBL" id="KAK0734971.1"/>
    </source>
</evidence>
<reference evidence="3" key="1">
    <citation type="submission" date="2023-06" db="EMBL/GenBank/DDBJ databases">
        <title>Genome-scale phylogeny and comparative genomics of the fungal order Sordariales.</title>
        <authorList>
            <consortium name="Lawrence Berkeley National Laboratory"/>
            <person name="Hensen N."/>
            <person name="Bonometti L."/>
            <person name="Westerberg I."/>
            <person name="Brannstrom I.O."/>
            <person name="Guillou S."/>
            <person name="Cros-Aarteil S."/>
            <person name="Calhoun S."/>
            <person name="Haridas S."/>
            <person name="Kuo A."/>
            <person name="Mondo S."/>
            <person name="Pangilinan J."/>
            <person name="Riley R."/>
            <person name="LaButti K."/>
            <person name="Andreopoulos B."/>
            <person name="Lipzen A."/>
            <person name="Chen C."/>
            <person name="Yanf M."/>
            <person name="Daum C."/>
            <person name="Ng V."/>
            <person name="Clum A."/>
            <person name="Steindorff A."/>
            <person name="Ohm R."/>
            <person name="Martin F."/>
            <person name="Silar P."/>
            <person name="Natvig D."/>
            <person name="Lalanne C."/>
            <person name="Gautier V."/>
            <person name="Ament-velasquez S.L."/>
            <person name="Kruys A."/>
            <person name="Hutchinson M.I."/>
            <person name="Powell A.J."/>
            <person name="Barry K."/>
            <person name="Miller A.N."/>
            <person name="Grigoriev I.V."/>
            <person name="Debuchy R."/>
            <person name="Gladieux P."/>
            <person name="Thoren M.H."/>
            <person name="Johannesson H."/>
        </authorList>
    </citation>
    <scope>NUCLEOTIDE SEQUENCE</scope>
    <source>
        <strain evidence="3">SMH2392-1A</strain>
    </source>
</reference>
<sequence>MSPGGSRSRRSSVRASQPMPMIDEDSTTITPAPAVPPRSPRRPPASIATAGLLPLGGAAAVAAEAEARHRQHGFRDFDLIAKRGGWYRLGLAAVVLVGLTVGLAVGLTLGLRKRNSNVAALPALLPDIFPAGAYSFTTAYVSKSTACTGAGTGNSSSSSSLPLAWSCYPDVLYDARSPNRSAARFDWIIAAAPLPHGGYTLSSSANPFAPGVANASLTLLDGNQYTERFVFSVATGAKAGTAATATVVGGGESGVECWFNDTVLSATIWTRVRASYPPGIDAVPDWVNATYRYAPWPYAVEVTQTARGPPDCRRADGSPVSAVLSDNDDDDPGSGTTTSQDSAACACVYTNHDLPSNASASSTFTAGRMLRRLRLL</sequence>
<evidence type="ECO:0000256" key="1">
    <source>
        <dbReference type="SAM" id="MobiDB-lite"/>
    </source>
</evidence>
<name>A0AA40BIR7_9PEZI</name>
<keyword evidence="2" id="KW-1133">Transmembrane helix</keyword>
<feature type="transmembrane region" description="Helical" evidence="2">
    <location>
        <begin position="86"/>
        <end position="111"/>
    </location>
</feature>
<evidence type="ECO:0000313" key="4">
    <source>
        <dbReference type="Proteomes" id="UP001172101"/>
    </source>
</evidence>
<feature type="region of interest" description="Disordered" evidence="1">
    <location>
        <begin position="1"/>
        <end position="45"/>
    </location>
</feature>
<gene>
    <name evidence="3" type="ORF">B0T26DRAFT_746807</name>
</gene>
<accession>A0AA40BIR7</accession>
<dbReference type="GeneID" id="85328015"/>
<keyword evidence="2" id="KW-0812">Transmembrane</keyword>
<dbReference type="EMBL" id="JAUIRO010000001">
    <property type="protein sequence ID" value="KAK0734971.1"/>
    <property type="molecule type" value="Genomic_DNA"/>
</dbReference>